<keyword evidence="5" id="KW-0547">Nucleotide-binding</keyword>
<evidence type="ECO:0000256" key="4">
    <source>
        <dbReference type="ARBA" id="ARBA00022729"/>
    </source>
</evidence>
<dbReference type="PROSITE" id="PS51782">
    <property type="entry name" value="LYSM"/>
    <property type="match status" value="2"/>
</dbReference>
<protein>
    <submittedName>
        <fullName evidence="14">LysM domain-containing protein/Pkinase_Tyr domain-containing protein</fullName>
    </submittedName>
</protein>
<keyword evidence="2" id="KW-1003">Cell membrane</keyword>
<reference evidence="15" key="1">
    <citation type="submission" date="2016-04" db="EMBL/GenBank/DDBJ databases">
        <title>Cephalotus genome sequencing.</title>
        <authorList>
            <person name="Fukushima K."/>
            <person name="Hasebe M."/>
            <person name="Fang X."/>
        </authorList>
    </citation>
    <scope>NUCLEOTIDE SEQUENCE [LARGE SCALE GENOMIC DNA]</scope>
    <source>
        <strain evidence="15">cv. St1</strain>
    </source>
</reference>
<dbReference type="FunCoup" id="A0A1Q3DI51">
    <property type="interactions" value="114"/>
</dbReference>
<organism evidence="14 15">
    <name type="scientific">Cephalotus follicularis</name>
    <name type="common">Albany pitcher plant</name>
    <dbReference type="NCBI Taxonomy" id="3775"/>
    <lineage>
        <taxon>Eukaryota</taxon>
        <taxon>Viridiplantae</taxon>
        <taxon>Streptophyta</taxon>
        <taxon>Embryophyta</taxon>
        <taxon>Tracheophyta</taxon>
        <taxon>Spermatophyta</taxon>
        <taxon>Magnoliopsida</taxon>
        <taxon>eudicotyledons</taxon>
        <taxon>Gunneridae</taxon>
        <taxon>Pentapetalae</taxon>
        <taxon>rosids</taxon>
        <taxon>fabids</taxon>
        <taxon>Oxalidales</taxon>
        <taxon>Cephalotaceae</taxon>
        <taxon>Cephalotus</taxon>
    </lineage>
</organism>
<dbReference type="InterPro" id="IPR011009">
    <property type="entry name" value="Kinase-like_dom_sf"/>
</dbReference>
<evidence type="ECO:0000256" key="9">
    <source>
        <dbReference type="ARBA" id="ARBA00023157"/>
    </source>
</evidence>
<dbReference type="AlphaFoldDB" id="A0A1Q3DI51"/>
<dbReference type="OrthoDB" id="4062651at2759"/>
<dbReference type="STRING" id="3775.A0A1Q3DI51"/>
<feature type="region of interest" description="Disordered" evidence="10">
    <location>
        <begin position="206"/>
        <end position="234"/>
    </location>
</feature>
<dbReference type="InterPro" id="IPR056563">
    <property type="entry name" value="LysM3_LYK4_5"/>
</dbReference>
<keyword evidence="4" id="KW-0732">Signal</keyword>
<evidence type="ECO:0000256" key="11">
    <source>
        <dbReference type="SAM" id="Phobius"/>
    </source>
</evidence>
<dbReference type="EMBL" id="BDDD01008802">
    <property type="protein sequence ID" value="GAV92112.1"/>
    <property type="molecule type" value="Genomic_DNA"/>
</dbReference>
<dbReference type="GO" id="GO:0004672">
    <property type="term" value="F:protein kinase activity"/>
    <property type="evidence" value="ECO:0007669"/>
    <property type="project" value="InterPro"/>
</dbReference>
<accession>A0A1Q3DI51</accession>
<dbReference type="FunFam" id="1.10.510.10:FF:000468">
    <property type="entry name" value="PTI1-like tyrosine-protein kinase 3"/>
    <property type="match status" value="1"/>
</dbReference>
<feature type="transmembrane region" description="Helical" evidence="11">
    <location>
        <begin position="240"/>
        <end position="266"/>
    </location>
</feature>
<evidence type="ECO:0000256" key="6">
    <source>
        <dbReference type="ARBA" id="ARBA00022840"/>
    </source>
</evidence>
<evidence type="ECO:0000313" key="15">
    <source>
        <dbReference type="Proteomes" id="UP000187406"/>
    </source>
</evidence>
<evidence type="ECO:0000259" key="13">
    <source>
        <dbReference type="PROSITE" id="PS51782"/>
    </source>
</evidence>
<sequence length="608" mass="66583">MTTTDCSNSDASNSELGYSCNGLNTNCQAYLVFRSQSPYNTVASISSLLAADPSQVSAINSVSETATFDTDKLVIVPVLCSCSGQYYQANTSYVVQQDDNEFLIANNTYQGLSTCQAINNQTSDVTTNIYAGETLTIPLRCACPTKNQTDVGVKYLLSYLVTWGDFVSSISVRFSVDIGSTLNANELSEQNANINPFTTLLVPLQNPPSSSQTIAPPPPPSSPPPPSPTSSANKSSKKTWVFVVVGVLGGSSLLLVLGTIIFCIFFRKTKRKSDPKCASESFEAYEKPTASKLDQDSQDFLLRMSSIAQSLKVYKFEDLKSATDNFSPSCWIRESVFRGNFNGDFAAIKKMNGDVSKEISILNKINHSNLIRLSGVCFNDGDWYLVYEYAVNGSLSDWIYYNNSDGKILNWTQRMQIALDVATGLNYLHSFTNPPHVHKDIRSSAVLLDSDFRAKIANFALARSAEGQDGEFTLTRHIVGTKGYMAPEYLENGLISTKMDVYAFGVLMLEILTGKQAGALFGEGNMNVSAVLPNEEDGQEGLRNFLDPSMQGNYPLQLVIIVVRLIDSCLKKDPTARPAMDEIVTSLTRIFTSSLTFNMSNNISGFQM</sequence>
<gene>
    <name evidence="14" type="ORF">CFOL_v3_35494</name>
</gene>
<feature type="compositionally biased region" description="Pro residues" evidence="10">
    <location>
        <begin position="215"/>
        <end position="228"/>
    </location>
</feature>
<keyword evidence="6" id="KW-0067">ATP-binding</keyword>
<dbReference type="Pfam" id="PF23446">
    <property type="entry name" value="LysM1_NFP_LYK"/>
    <property type="match status" value="1"/>
</dbReference>
<dbReference type="Pfam" id="PF23473">
    <property type="entry name" value="LysM3_LYK4_5"/>
    <property type="match status" value="1"/>
</dbReference>
<dbReference type="Gene3D" id="1.10.510.10">
    <property type="entry name" value="Transferase(Phosphotransferase) domain 1"/>
    <property type="match status" value="1"/>
</dbReference>
<dbReference type="InterPro" id="IPR052611">
    <property type="entry name" value="Plant_RLK_LysM"/>
</dbReference>
<proteinExistence type="predicted"/>
<evidence type="ECO:0000259" key="12">
    <source>
        <dbReference type="PROSITE" id="PS50011"/>
    </source>
</evidence>
<dbReference type="SUPFAM" id="SSF56112">
    <property type="entry name" value="Protein kinase-like (PK-like)"/>
    <property type="match status" value="1"/>
</dbReference>
<dbReference type="GO" id="GO:0005886">
    <property type="term" value="C:plasma membrane"/>
    <property type="evidence" value="ECO:0007669"/>
    <property type="project" value="UniProtKB-SubCell"/>
</dbReference>
<keyword evidence="15" id="KW-1185">Reference proteome</keyword>
<evidence type="ECO:0000256" key="3">
    <source>
        <dbReference type="ARBA" id="ARBA00022692"/>
    </source>
</evidence>
<dbReference type="Pfam" id="PF07714">
    <property type="entry name" value="PK_Tyr_Ser-Thr"/>
    <property type="match status" value="1"/>
</dbReference>
<dbReference type="InterPro" id="IPR056562">
    <property type="entry name" value="LysM2_CERK1_LYK3_4_5"/>
</dbReference>
<feature type="domain" description="LysM" evidence="13">
    <location>
        <begin position="157"/>
        <end position="202"/>
    </location>
</feature>
<evidence type="ECO:0000256" key="10">
    <source>
        <dbReference type="SAM" id="MobiDB-lite"/>
    </source>
</evidence>
<dbReference type="Gene3D" id="3.30.200.20">
    <property type="entry name" value="Phosphorylase Kinase, domain 1"/>
    <property type="match status" value="1"/>
</dbReference>
<name>A0A1Q3DI51_CEPFO</name>
<dbReference type="InterPro" id="IPR018392">
    <property type="entry name" value="LysM"/>
</dbReference>
<comment type="caution">
    <text evidence="14">The sequence shown here is derived from an EMBL/GenBank/DDBJ whole genome shotgun (WGS) entry which is preliminary data.</text>
</comment>
<comment type="subcellular location">
    <subcellularLocation>
        <location evidence="1">Cell membrane</location>
        <topology evidence="1">Single-pass membrane protein</topology>
    </subcellularLocation>
</comment>
<keyword evidence="14" id="KW-0808">Transferase</keyword>
<evidence type="ECO:0000256" key="5">
    <source>
        <dbReference type="ARBA" id="ARBA00022741"/>
    </source>
</evidence>
<dbReference type="InterPro" id="IPR056561">
    <property type="entry name" value="NFP_LYK_LysM1"/>
</dbReference>
<dbReference type="PANTHER" id="PTHR45927">
    <property type="entry name" value="LYSM-DOMAIN RECEPTOR-LIKE KINASE-RELATED"/>
    <property type="match status" value="1"/>
</dbReference>
<dbReference type="GO" id="GO:0005524">
    <property type="term" value="F:ATP binding"/>
    <property type="evidence" value="ECO:0007669"/>
    <property type="project" value="UniProtKB-KW"/>
</dbReference>
<keyword evidence="7 11" id="KW-1133">Transmembrane helix</keyword>
<dbReference type="GO" id="GO:0051707">
    <property type="term" value="P:response to other organism"/>
    <property type="evidence" value="ECO:0007669"/>
    <property type="project" value="UniProtKB-ARBA"/>
</dbReference>
<dbReference type="Pfam" id="PF23472">
    <property type="entry name" value="LysM2_CERK1_LYK3_4_5"/>
    <property type="match status" value="1"/>
</dbReference>
<dbReference type="Gene3D" id="3.10.350.10">
    <property type="entry name" value="LysM domain"/>
    <property type="match status" value="1"/>
</dbReference>
<keyword evidence="9" id="KW-1015">Disulfide bond</keyword>
<evidence type="ECO:0000256" key="1">
    <source>
        <dbReference type="ARBA" id="ARBA00004162"/>
    </source>
</evidence>
<dbReference type="InParanoid" id="A0A1Q3DI51"/>
<dbReference type="InterPro" id="IPR001245">
    <property type="entry name" value="Ser-Thr/Tyr_kinase_cat_dom"/>
</dbReference>
<evidence type="ECO:0000256" key="2">
    <source>
        <dbReference type="ARBA" id="ARBA00022475"/>
    </source>
</evidence>
<dbReference type="Proteomes" id="UP000187406">
    <property type="component" value="Unassembled WGS sequence"/>
</dbReference>
<dbReference type="InterPro" id="IPR036779">
    <property type="entry name" value="LysM_dom_sf"/>
</dbReference>
<feature type="domain" description="LysM" evidence="13">
    <location>
        <begin position="91"/>
        <end position="137"/>
    </location>
</feature>
<dbReference type="InterPro" id="IPR000719">
    <property type="entry name" value="Prot_kinase_dom"/>
</dbReference>
<evidence type="ECO:0000256" key="8">
    <source>
        <dbReference type="ARBA" id="ARBA00023136"/>
    </source>
</evidence>
<evidence type="ECO:0000256" key="7">
    <source>
        <dbReference type="ARBA" id="ARBA00022989"/>
    </source>
</evidence>
<dbReference type="PANTHER" id="PTHR45927:SF11">
    <property type="entry name" value="LYSM DOMAIN RECEPTOR-LIKE KINASE 4"/>
    <property type="match status" value="1"/>
</dbReference>
<keyword evidence="14" id="KW-0418">Kinase</keyword>
<keyword evidence="3 11" id="KW-0812">Transmembrane</keyword>
<feature type="domain" description="Protein kinase" evidence="12">
    <location>
        <begin position="251"/>
        <end position="592"/>
    </location>
</feature>
<keyword evidence="8 11" id="KW-0472">Membrane</keyword>
<dbReference type="PROSITE" id="PS50011">
    <property type="entry name" value="PROTEIN_KINASE_DOM"/>
    <property type="match status" value="1"/>
</dbReference>
<evidence type="ECO:0000313" key="14">
    <source>
        <dbReference type="EMBL" id="GAV92112.1"/>
    </source>
</evidence>